<gene>
    <name evidence="3" type="ORF">S06H3_52337</name>
</gene>
<feature type="domain" description="Metalloprotease TldD/E C-terminal" evidence="2">
    <location>
        <begin position="146"/>
        <end position="227"/>
    </location>
</feature>
<organism evidence="3">
    <name type="scientific">marine sediment metagenome</name>
    <dbReference type="NCBI Taxonomy" id="412755"/>
    <lineage>
        <taxon>unclassified sequences</taxon>
        <taxon>metagenomes</taxon>
        <taxon>ecological metagenomes</taxon>
    </lineage>
</organism>
<dbReference type="SUPFAM" id="SSF111283">
    <property type="entry name" value="Putative modulator of DNA gyrase, PmbA/TldD"/>
    <property type="match status" value="1"/>
</dbReference>
<proteinExistence type="predicted"/>
<sequence>PALSNAKSKGKDPDFKSLPLPSKKTVTKIPYDKKLEKITSDMIAEDQTILKDTITDVKHLKFLQSQLFLALSEDRLVNSNGIDISSKSAGYGGMAAAITTKGLIPNYAFEIQGGNSVESFNINDLAKEAIYEIQRAAAPKTMNFEKEVPIILEPEASTGIMGGLFLLLLNQLSGDNVASGATPYSDQVGNLISVEDFTLIDNGINPEKLSSSTYDGEGMPREKTVLVTVFLEGNGRDLKSGSLPLDF</sequence>
<dbReference type="AlphaFoldDB" id="X1NHQ6"/>
<feature type="non-terminal residue" evidence="3">
    <location>
        <position position="1"/>
    </location>
</feature>
<dbReference type="GO" id="GO:0008237">
    <property type="term" value="F:metallopeptidase activity"/>
    <property type="evidence" value="ECO:0007669"/>
    <property type="project" value="InterPro"/>
</dbReference>
<dbReference type="PANTHER" id="PTHR43421:SF1">
    <property type="entry name" value="METALLOPROTEASE PMBA"/>
    <property type="match status" value="1"/>
</dbReference>
<name>X1NHQ6_9ZZZZ</name>
<dbReference type="GO" id="GO:0005829">
    <property type="term" value="C:cytosol"/>
    <property type="evidence" value="ECO:0007669"/>
    <property type="project" value="TreeGrafter"/>
</dbReference>
<dbReference type="InterPro" id="IPR047657">
    <property type="entry name" value="PmbA"/>
</dbReference>
<reference evidence="3" key="1">
    <citation type="journal article" date="2014" name="Front. Microbiol.">
        <title>High frequency of phylogenetically diverse reductive dehalogenase-homologous genes in deep subseafloor sedimentary metagenomes.</title>
        <authorList>
            <person name="Kawai M."/>
            <person name="Futagami T."/>
            <person name="Toyoda A."/>
            <person name="Takaki Y."/>
            <person name="Nishi S."/>
            <person name="Hori S."/>
            <person name="Arai W."/>
            <person name="Tsubouchi T."/>
            <person name="Morono Y."/>
            <person name="Uchiyama I."/>
            <person name="Ito T."/>
            <person name="Fujiyama A."/>
            <person name="Inagaki F."/>
            <person name="Takami H."/>
        </authorList>
    </citation>
    <scope>NUCLEOTIDE SEQUENCE</scope>
    <source>
        <strain evidence="3">Expedition CK06-06</strain>
    </source>
</reference>
<dbReference type="InterPro" id="IPR036059">
    <property type="entry name" value="TldD/PmbA_sf"/>
</dbReference>
<dbReference type="EMBL" id="BARV01033280">
    <property type="protein sequence ID" value="GAI43542.1"/>
    <property type="molecule type" value="Genomic_DNA"/>
</dbReference>
<feature type="non-terminal residue" evidence="3">
    <location>
        <position position="247"/>
    </location>
</feature>
<dbReference type="GO" id="GO:0006508">
    <property type="term" value="P:proteolysis"/>
    <property type="evidence" value="ECO:0007669"/>
    <property type="project" value="InterPro"/>
</dbReference>
<dbReference type="InterPro" id="IPR045569">
    <property type="entry name" value="Metalloprtase-TldD/E_C"/>
</dbReference>
<comment type="caution">
    <text evidence="3">The sequence shown here is derived from an EMBL/GenBank/DDBJ whole genome shotgun (WGS) entry which is preliminary data.</text>
</comment>
<feature type="region of interest" description="Disordered" evidence="1">
    <location>
        <begin position="1"/>
        <end position="21"/>
    </location>
</feature>
<accession>X1NHQ6</accession>
<protein>
    <recommendedName>
        <fullName evidence="2">Metalloprotease TldD/E C-terminal domain-containing protein</fullName>
    </recommendedName>
</protein>
<evidence type="ECO:0000259" key="2">
    <source>
        <dbReference type="Pfam" id="PF19289"/>
    </source>
</evidence>
<dbReference type="Gene3D" id="3.30.2290.10">
    <property type="entry name" value="PmbA/TldD superfamily"/>
    <property type="match status" value="1"/>
</dbReference>
<dbReference type="PANTHER" id="PTHR43421">
    <property type="entry name" value="METALLOPROTEASE PMBA"/>
    <property type="match status" value="1"/>
</dbReference>
<evidence type="ECO:0000256" key="1">
    <source>
        <dbReference type="SAM" id="MobiDB-lite"/>
    </source>
</evidence>
<dbReference type="Pfam" id="PF19289">
    <property type="entry name" value="PmbA_TldD_3rd"/>
    <property type="match status" value="1"/>
</dbReference>
<dbReference type="InterPro" id="IPR035068">
    <property type="entry name" value="TldD/PmbA_N"/>
</dbReference>
<evidence type="ECO:0000313" key="3">
    <source>
        <dbReference type="EMBL" id="GAI43542.1"/>
    </source>
</evidence>